<evidence type="ECO:0000313" key="8">
    <source>
        <dbReference type="EMBL" id="OGI44126.1"/>
    </source>
</evidence>
<protein>
    <recommendedName>
        <fullName evidence="3">tRNA threonylcarbamoyladenosine biosynthesis protein TsaB</fullName>
    </recommendedName>
    <alternativeName>
        <fullName evidence="6">t(6)A37 threonylcarbamoyladenosine biosynthesis protein TsaB</fullName>
    </alternativeName>
</protein>
<proteinExistence type="inferred from homology"/>
<evidence type="ECO:0000256" key="4">
    <source>
        <dbReference type="ARBA" id="ARBA00022490"/>
    </source>
</evidence>
<organism evidence="8 9">
    <name type="scientific">Candidatus Muproteobacteria bacterium RBG_16_65_31</name>
    <dbReference type="NCBI Taxonomy" id="1817759"/>
    <lineage>
        <taxon>Bacteria</taxon>
        <taxon>Pseudomonadati</taxon>
        <taxon>Pseudomonadota</taxon>
        <taxon>Candidatus Muproteobacteria</taxon>
    </lineage>
</organism>
<dbReference type="GO" id="GO:0016740">
    <property type="term" value="F:transferase activity"/>
    <property type="evidence" value="ECO:0007669"/>
    <property type="project" value="UniProtKB-KW"/>
</dbReference>
<dbReference type="CDD" id="cd24032">
    <property type="entry name" value="ASKHA_NBD_TsaB"/>
    <property type="match status" value="1"/>
</dbReference>
<accession>A0A1F6TGC0</accession>
<name>A0A1F6TGC0_9PROT</name>
<comment type="similarity">
    <text evidence="2">Belongs to the KAE1 / TsaD family. TsaB subfamily.</text>
</comment>
<dbReference type="EMBL" id="MFST01000081">
    <property type="protein sequence ID" value="OGI44126.1"/>
    <property type="molecule type" value="Genomic_DNA"/>
</dbReference>
<evidence type="ECO:0000256" key="1">
    <source>
        <dbReference type="ARBA" id="ARBA00004496"/>
    </source>
</evidence>
<evidence type="ECO:0000256" key="3">
    <source>
        <dbReference type="ARBA" id="ARBA00019012"/>
    </source>
</evidence>
<evidence type="ECO:0000256" key="5">
    <source>
        <dbReference type="ARBA" id="ARBA00022694"/>
    </source>
</evidence>
<dbReference type="InterPro" id="IPR043129">
    <property type="entry name" value="ATPase_NBD"/>
</dbReference>
<keyword evidence="5" id="KW-0819">tRNA processing</keyword>
<dbReference type="GO" id="GO:0002949">
    <property type="term" value="P:tRNA threonylcarbamoyladenosine modification"/>
    <property type="evidence" value="ECO:0007669"/>
    <property type="project" value="InterPro"/>
</dbReference>
<comment type="subcellular location">
    <subcellularLocation>
        <location evidence="1">Cytoplasm</location>
    </subcellularLocation>
</comment>
<dbReference type="Pfam" id="PF00814">
    <property type="entry name" value="TsaD"/>
    <property type="match status" value="1"/>
</dbReference>
<dbReference type="Proteomes" id="UP000179344">
    <property type="component" value="Unassembled WGS sequence"/>
</dbReference>
<evidence type="ECO:0000256" key="6">
    <source>
        <dbReference type="ARBA" id="ARBA00032446"/>
    </source>
</evidence>
<feature type="domain" description="Gcp-like" evidence="7">
    <location>
        <begin position="31"/>
        <end position="127"/>
    </location>
</feature>
<dbReference type="PANTHER" id="PTHR11735:SF11">
    <property type="entry name" value="TRNA THREONYLCARBAMOYLADENOSINE BIOSYNTHESIS PROTEIN TSAB"/>
    <property type="match status" value="1"/>
</dbReference>
<dbReference type="PANTHER" id="PTHR11735">
    <property type="entry name" value="TRNA N6-ADENOSINE THREONYLCARBAMOYLTRANSFERASE"/>
    <property type="match status" value="1"/>
</dbReference>
<dbReference type="InterPro" id="IPR022496">
    <property type="entry name" value="T6A_TsaB"/>
</dbReference>
<dbReference type="NCBIfam" id="TIGR03725">
    <property type="entry name" value="T6A_YeaZ"/>
    <property type="match status" value="1"/>
</dbReference>
<evidence type="ECO:0000259" key="7">
    <source>
        <dbReference type="Pfam" id="PF00814"/>
    </source>
</evidence>
<evidence type="ECO:0000256" key="2">
    <source>
        <dbReference type="ARBA" id="ARBA00010493"/>
    </source>
</evidence>
<keyword evidence="4" id="KW-0963">Cytoplasm</keyword>
<dbReference type="FunFam" id="3.30.420.40:FF:000097">
    <property type="entry name" value="tRNA threonylcarbamoyladenosine biosynthesis protein TsaB"/>
    <property type="match status" value="1"/>
</dbReference>
<sequence length="225" mass="23656">MKLLALDTATEACSVAVWADGATVERLELGSQHSERILPMVQEVLAEAGLGLKQLDAIAFGRGPGSFTGLRIGAGVTQGLAFGADLPVVPVSSLAALAQGVDAPKVLAAFDARMQQVYWGAYVRNAQGLMWLQGGEIVIAPKDVPPPDGDGWTGAGSGWDQYAGALSLRLGDKAKEWRRQCFPRARHVAELGAAAFRAGQAVPPEQALPVYVRDEVAVKKSPAQT</sequence>
<dbReference type="InterPro" id="IPR000905">
    <property type="entry name" value="Gcp-like_dom"/>
</dbReference>
<reference evidence="8 9" key="1">
    <citation type="journal article" date="2016" name="Nat. Commun.">
        <title>Thousands of microbial genomes shed light on interconnected biogeochemical processes in an aquifer system.</title>
        <authorList>
            <person name="Anantharaman K."/>
            <person name="Brown C.T."/>
            <person name="Hug L.A."/>
            <person name="Sharon I."/>
            <person name="Castelle C.J."/>
            <person name="Probst A.J."/>
            <person name="Thomas B.C."/>
            <person name="Singh A."/>
            <person name="Wilkins M.J."/>
            <person name="Karaoz U."/>
            <person name="Brodie E.L."/>
            <person name="Williams K.H."/>
            <person name="Hubbard S.S."/>
            <person name="Banfield J.F."/>
        </authorList>
    </citation>
    <scope>NUCLEOTIDE SEQUENCE [LARGE SCALE GENOMIC DNA]</scope>
</reference>
<dbReference type="GO" id="GO:0005829">
    <property type="term" value="C:cytosol"/>
    <property type="evidence" value="ECO:0007669"/>
    <property type="project" value="TreeGrafter"/>
</dbReference>
<dbReference type="SUPFAM" id="SSF53067">
    <property type="entry name" value="Actin-like ATPase domain"/>
    <property type="match status" value="2"/>
</dbReference>
<keyword evidence="8" id="KW-0808">Transferase</keyword>
<dbReference type="Gene3D" id="3.30.420.40">
    <property type="match status" value="2"/>
</dbReference>
<comment type="caution">
    <text evidence="8">The sequence shown here is derived from an EMBL/GenBank/DDBJ whole genome shotgun (WGS) entry which is preliminary data.</text>
</comment>
<dbReference type="AlphaFoldDB" id="A0A1F6TGC0"/>
<gene>
    <name evidence="8" type="ORF">A2V92_06115</name>
</gene>
<evidence type="ECO:0000313" key="9">
    <source>
        <dbReference type="Proteomes" id="UP000179344"/>
    </source>
</evidence>